<gene>
    <name evidence="1" type="ORF">Goslar_00136</name>
</gene>
<accession>A0A482GKK9</accession>
<reference evidence="1 2" key="1">
    <citation type="submission" date="2018-12" db="EMBL/GenBank/DDBJ databases">
        <title>Still something new to discover - new insights into E. coli phage diversity and taxonomy.</title>
        <authorList>
            <person name="Korf I.H.E."/>
            <person name="Adriaennsens E."/>
            <person name="Dreiseikelmann B."/>
            <person name="Kropinski A."/>
            <person name="Nimtz M."/>
            <person name="Meier-Kolthoff J.P."/>
            <person name="Rohde M."/>
            <person name="van Raaij M."/>
            <person name="Wittmann J."/>
        </authorList>
    </citation>
    <scope>NUCLEOTIDE SEQUENCE [LARGE SCALE GENOMIC DNA]</scope>
</reference>
<proteinExistence type="predicted"/>
<name>A0A482GKK9_BPGOS</name>
<dbReference type="EMBL" id="MK327938">
    <property type="protein sequence ID" value="QBO63929.1"/>
    <property type="molecule type" value="Genomic_DNA"/>
</dbReference>
<keyword evidence="2" id="KW-1185">Reference proteome</keyword>
<dbReference type="Proteomes" id="UP000294673">
    <property type="component" value="Segment"/>
</dbReference>
<sequence>MLSITYFRRCWYIHQYRKNRNQIIDIKFHIDSLLKLEKVKEQPLVVVRLRSLLERLRIASQVNEQLHQANKARAPRVVRKCYRSGFNRRLKSIRNSLKHITENMA</sequence>
<organism evidence="1 2">
    <name type="scientific">Escherichia phage vB_EcoM_Goslar</name>
    <dbReference type="NCBI Taxonomy" id="2502409"/>
    <lineage>
        <taxon>Viruses</taxon>
        <taxon>Duplodnaviria</taxon>
        <taxon>Heunggongvirae</taxon>
        <taxon>Uroviricota</taxon>
        <taxon>Caudoviricetes</taxon>
        <taxon>Chimalliviridae</taxon>
        <taxon>Goslarvirus</taxon>
        <taxon>Goslarvirus goslar</taxon>
    </lineage>
</organism>
<evidence type="ECO:0000313" key="2">
    <source>
        <dbReference type="Proteomes" id="UP000294673"/>
    </source>
</evidence>
<protein>
    <submittedName>
        <fullName evidence="1">Uncharacterized protein</fullName>
    </submittedName>
</protein>
<organismHost>
    <name type="scientific">Escherichia coli</name>
    <dbReference type="NCBI Taxonomy" id="562"/>
</organismHost>
<evidence type="ECO:0000313" key="1">
    <source>
        <dbReference type="EMBL" id="QBO63929.1"/>
    </source>
</evidence>